<dbReference type="OrthoDB" id="3576210at2"/>
<dbReference type="Proteomes" id="UP000189059">
    <property type="component" value="Unassembled WGS sequence"/>
</dbReference>
<protein>
    <recommendedName>
        <fullName evidence="4">rRNA methyltransferase</fullName>
    </recommendedName>
</protein>
<dbReference type="EMBL" id="MRVI01000001">
    <property type="protein sequence ID" value="OOC63313.1"/>
    <property type="molecule type" value="Genomic_DNA"/>
</dbReference>
<proteinExistence type="predicted"/>
<keyword evidence="3" id="KW-1185">Reference proteome</keyword>
<dbReference type="AlphaFoldDB" id="A0A1B2E3F1"/>
<dbReference type="EMBL" id="CP016809">
    <property type="protein sequence ID" value="ANY74505.1"/>
    <property type="molecule type" value="Genomic_DNA"/>
</dbReference>
<dbReference type="KEGG" id="pib:BBD41_19095"/>
<dbReference type="Pfam" id="PF11599">
    <property type="entry name" value="AviRa"/>
    <property type="match status" value="1"/>
</dbReference>
<dbReference type="Gene3D" id="3.40.50.150">
    <property type="entry name" value="Vaccinia Virus protein VP39"/>
    <property type="match status" value="1"/>
</dbReference>
<evidence type="ECO:0008006" key="4">
    <source>
        <dbReference type="Google" id="ProtNLM"/>
    </source>
</evidence>
<reference evidence="2 3" key="2">
    <citation type="submission" date="2016-12" db="EMBL/GenBank/DDBJ databases">
        <title>Genome sequencing and description of Paenibacillus sp. nov. from high altitude lake in the Indian Trans- Himalayas.</title>
        <authorList>
            <person name="Kiran S."/>
            <person name="Swarnkar M.K."/>
            <person name="Rana A."/>
            <person name="Tewari R."/>
            <person name="Gulati A."/>
        </authorList>
    </citation>
    <scope>NUCLEOTIDE SEQUENCE [LARGE SCALE GENOMIC DNA]</scope>
    <source>
        <strain evidence="2 3">IHBB 9951</strain>
    </source>
</reference>
<dbReference type="InterPro" id="IPR029063">
    <property type="entry name" value="SAM-dependent_MTases_sf"/>
</dbReference>
<dbReference type="RefSeq" id="WP_077568046.1">
    <property type="nucleotide sequence ID" value="NZ_CP016809.1"/>
</dbReference>
<evidence type="ECO:0000313" key="2">
    <source>
        <dbReference type="EMBL" id="OOC63313.1"/>
    </source>
</evidence>
<gene>
    <name evidence="2" type="ORF">BBD40_16460</name>
    <name evidence="1" type="ORF">BBD41_19095</name>
</gene>
<evidence type="ECO:0000313" key="3">
    <source>
        <dbReference type="Proteomes" id="UP000189059"/>
    </source>
</evidence>
<dbReference type="SUPFAM" id="SSF53335">
    <property type="entry name" value="S-adenosyl-L-methionine-dependent methyltransferases"/>
    <property type="match status" value="1"/>
</dbReference>
<dbReference type="GeneID" id="48310381"/>
<dbReference type="Gene3D" id="1.10.287.540">
    <property type="entry name" value="Helix hairpin bin"/>
    <property type="match status" value="1"/>
</dbReference>
<reference evidence="1" key="1">
    <citation type="submission" date="2016-08" db="EMBL/GenBank/DDBJ databases">
        <title>Complete Genome Seqeunce of Paenibacillus sp. nov. IHBB 9852 from high altitute lake of Indian trans-Himalayas.</title>
        <authorList>
            <person name="Kiran S."/>
            <person name="Swarnkar M.K."/>
            <person name="Rana A."/>
            <person name="Tewari R."/>
            <person name="Gulati A."/>
        </authorList>
    </citation>
    <scope>NUCLEOTIDE SEQUENCE [LARGE SCALE GENOMIC DNA]</scope>
    <source>
        <strain evidence="1">IHBB 9852</strain>
    </source>
</reference>
<evidence type="ECO:0000313" key="1">
    <source>
        <dbReference type="EMBL" id="ANY74505.1"/>
    </source>
</evidence>
<organism evidence="1">
    <name type="scientific">Paenibacillus ihbetae</name>
    <dbReference type="NCBI Taxonomy" id="1870820"/>
    <lineage>
        <taxon>Bacteria</taxon>
        <taxon>Bacillati</taxon>
        <taxon>Bacillota</taxon>
        <taxon>Bacilli</taxon>
        <taxon>Bacillales</taxon>
        <taxon>Paenibacillaceae</taxon>
        <taxon>Paenibacillus</taxon>
    </lineage>
</organism>
<name>A0A1B2E3F1_9BACL</name>
<dbReference type="InterPro" id="IPR024268">
    <property type="entry name" value="AviRa"/>
</dbReference>
<sequence length="245" mass="27244">MEYLYESAPRSYEDFASGRVLHNARGTTSFPVRLASELAQRCFHILEQKGAEGPYTLYDPCCGGAYLLTVIGLLHGRRLGRIIGSDIQPDVLQIAGKNLSLLRKEGLEQRAEQIKSLYEQYGKPSHRDALQSAARLKELIAESAVEEAACFQLDITDPKGALDRARGTHIVMTDLPYGDLVSWGGGSEDPVGRFFEQIHPTLDPARSVVAVISDKGQKLKHDRFRRLQHMKIGKRQAAIFEPLGE</sequence>
<accession>A0A1B2E3F1</accession>